<dbReference type="GeneID" id="72008821"/>
<dbReference type="InterPro" id="IPR051609">
    <property type="entry name" value="NmrA/Isoflavone_reductase-like"/>
</dbReference>
<dbReference type="InterPro" id="IPR008030">
    <property type="entry name" value="NmrA-like"/>
</dbReference>
<evidence type="ECO:0000256" key="2">
    <source>
        <dbReference type="ARBA" id="ARBA00023002"/>
    </source>
</evidence>
<keyword evidence="1" id="KW-0521">NADP</keyword>
<evidence type="ECO:0000259" key="3">
    <source>
        <dbReference type="Pfam" id="PF05368"/>
    </source>
</evidence>
<evidence type="ECO:0000313" key="4">
    <source>
        <dbReference type="EMBL" id="KAH9830035.1"/>
    </source>
</evidence>
<evidence type="ECO:0000313" key="5">
    <source>
        <dbReference type="Proteomes" id="UP000814176"/>
    </source>
</evidence>
<dbReference type="Proteomes" id="UP000814176">
    <property type="component" value="Unassembled WGS sequence"/>
</dbReference>
<accession>A0ABQ8K0T7</accession>
<evidence type="ECO:0000256" key="1">
    <source>
        <dbReference type="ARBA" id="ARBA00022857"/>
    </source>
</evidence>
<dbReference type="RefSeq" id="XP_047773398.1">
    <property type="nucleotide sequence ID" value="XM_047928089.1"/>
</dbReference>
<dbReference type="PANTHER" id="PTHR47706:SF9">
    <property type="entry name" value="NMRA-LIKE DOMAIN-CONTAINING PROTEIN-RELATED"/>
    <property type="match status" value="1"/>
</dbReference>
<dbReference type="Gene3D" id="3.40.50.720">
    <property type="entry name" value="NAD(P)-binding Rossmann-like Domain"/>
    <property type="match status" value="1"/>
</dbReference>
<dbReference type="Gene3D" id="3.90.25.10">
    <property type="entry name" value="UDP-galactose 4-epimerase, domain 1"/>
    <property type="match status" value="1"/>
</dbReference>
<comment type="caution">
    <text evidence="4">The sequence shown here is derived from an EMBL/GenBank/DDBJ whole genome shotgun (WGS) entry which is preliminary data.</text>
</comment>
<dbReference type="EMBL" id="JADCUA010000034">
    <property type="protein sequence ID" value="KAH9830035.1"/>
    <property type="molecule type" value="Genomic_DNA"/>
</dbReference>
<gene>
    <name evidence="4" type="ORF">C8Q71DRAFT_862892</name>
</gene>
<dbReference type="SUPFAM" id="SSF51735">
    <property type="entry name" value="NAD(P)-binding Rossmann-fold domains"/>
    <property type="match status" value="1"/>
</dbReference>
<dbReference type="InterPro" id="IPR036291">
    <property type="entry name" value="NAD(P)-bd_dom_sf"/>
</dbReference>
<dbReference type="PANTHER" id="PTHR47706">
    <property type="entry name" value="NMRA-LIKE FAMILY PROTEIN"/>
    <property type="match status" value="1"/>
</dbReference>
<proteinExistence type="predicted"/>
<keyword evidence="5" id="KW-1185">Reference proteome</keyword>
<keyword evidence="2" id="KW-0560">Oxidoreductase</keyword>
<dbReference type="Pfam" id="PF05368">
    <property type="entry name" value="NmrA"/>
    <property type="match status" value="1"/>
</dbReference>
<organism evidence="4 5">
    <name type="scientific">Rhodofomes roseus</name>
    <dbReference type="NCBI Taxonomy" id="34475"/>
    <lineage>
        <taxon>Eukaryota</taxon>
        <taxon>Fungi</taxon>
        <taxon>Dikarya</taxon>
        <taxon>Basidiomycota</taxon>
        <taxon>Agaricomycotina</taxon>
        <taxon>Agaricomycetes</taxon>
        <taxon>Polyporales</taxon>
        <taxon>Rhodofomes</taxon>
    </lineage>
</organism>
<name>A0ABQ8K0T7_9APHY</name>
<protein>
    <recommendedName>
        <fullName evidence="3">NmrA-like domain-containing protein</fullName>
    </recommendedName>
</protein>
<feature type="domain" description="NmrA-like" evidence="3">
    <location>
        <begin position="5"/>
        <end position="233"/>
    </location>
</feature>
<sequence>MIEKKPLVLILGATGRTGCKIIEALLESGQYRVAALTRSTSVSKPEVEALRSQGVEIRVGDYASDPPAKLAEYVEGVAVLLSTVAADVVMEQKPILKAAVDAGVKRIIPSDFGTPDAKGVRALQDLKLDVREYVRDLCAASHGISTYTFIDIGWWMLLTVPNSSTKPSRLGRLADEYYVEDDKPMLLTDIDHVGAYVVRIIGDARTANRYVVIWDDELTLRESREVAEAASGEAAALRAARIVLDRAALVQRAAEHEAKYAITKDTLTHTIWTFSEYMISIHFLGNNSLANAKKLGALDVRELYPDIVPRRFADFAKEYYGEAH</sequence>
<reference evidence="4 5" key="1">
    <citation type="journal article" date="2021" name="Environ. Microbiol.">
        <title>Gene family expansions and transcriptome signatures uncover fungal adaptations to wood decay.</title>
        <authorList>
            <person name="Hage H."/>
            <person name="Miyauchi S."/>
            <person name="Viragh M."/>
            <person name="Drula E."/>
            <person name="Min B."/>
            <person name="Chaduli D."/>
            <person name="Navarro D."/>
            <person name="Favel A."/>
            <person name="Norest M."/>
            <person name="Lesage-Meessen L."/>
            <person name="Balint B."/>
            <person name="Merenyi Z."/>
            <person name="de Eugenio L."/>
            <person name="Morin E."/>
            <person name="Martinez A.T."/>
            <person name="Baldrian P."/>
            <person name="Stursova M."/>
            <person name="Martinez M.J."/>
            <person name="Novotny C."/>
            <person name="Magnuson J.K."/>
            <person name="Spatafora J.W."/>
            <person name="Maurice S."/>
            <person name="Pangilinan J."/>
            <person name="Andreopoulos W."/>
            <person name="LaButti K."/>
            <person name="Hundley H."/>
            <person name="Na H."/>
            <person name="Kuo A."/>
            <person name="Barry K."/>
            <person name="Lipzen A."/>
            <person name="Henrissat B."/>
            <person name="Riley R."/>
            <person name="Ahrendt S."/>
            <person name="Nagy L.G."/>
            <person name="Grigoriev I.V."/>
            <person name="Martin F."/>
            <person name="Rosso M.N."/>
        </authorList>
    </citation>
    <scope>NUCLEOTIDE SEQUENCE [LARGE SCALE GENOMIC DNA]</scope>
    <source>
        <strain evidence="4 5">CIRM-BRFM 1785</strain>
    </source>
</reference>